<accession>Q0RIT1</accession>
<dbReference type="Proteomes" id="UP000000657">
    <property type="component" value="Chromosome"/>
</dbReference>
<proteinExistence type="predicted"/>
<dbReference type="STRING" id="326424.FRAAL3941"/>
<name>Q0RIT1_FRAAA</name>
<dbReference type="HOGENOM" id="CLU_2915807_0_0_11"/>
<evidence type="ECO:0000256" key="2">
    <source>
        <dbReference type="SAM" id="Phobius"/>
    </source>
</evidence>
<dbReference type="KEGG" id="fal:FRAAL3941"/>
<keyword evidence="2" id="KW-1133">Transmembrane helix</keyword>
<organism evidence="3 4">
    <name type="scientific">Frankia alni (strain DSM 45986 / CECT 9034 / ACN14a)</name>
    <dbReference type="NCBI Taxonomy" id="326424"/>
    <lineage>
        <taxon>Bacteria</taxon>
        <taxon>Bacillati</taxon>
        <taxon>Actinomycetota</taxon>
        <taxon>Actinomycetes</taxon>
        <taxon>Frankiales</taxon>
        <taxon>Frankiaceae</taxon>
        <taxon>Frankia</taxon>
    </lineage>
</organism>
<dbReference type="InterPro" id="IPR045512">
    <property type="entry name" value="DUF6480"/>
</dbReference>
<evidence type="ECO:0000256" key="1">
    <source>
        <dbReference type="SAM" id="MobiDB-lite"/>
    </source>
</evidence>
<dbReference type="AlphaFoldDB" id="Q0RIT1"/>
<evidence type="ECO:0000313" key="3">
    <source>
        <dbReference type="EMBL" id="CAJ62584.1"/>
    </source>
</evidence>
<feature type="region of interest" description="Disordered" evidence="1">
    <location>
        <begin position="1"/>
        <end position="29"/>
    </location>
</feature>
<dbReference type="Pfam" id="PF20088">
    <property type="entry name" value="DUF6480"/>
    <property type="match status" value="1"/>
</dbReference>
<dbReference type="EMBL" id="CT573213">
    <property type="protein sequence ID" value="CAJ62584.1"/>
    <property type="molecule type" value="Genomic_DNA"/>
</dbReference>
<gene>
    <name evidence="3" type="ordered locus">FRAAL3941</name>
</gene>
<sequence>MPPGETPPGEDSTGGAVGGDQPNAEPVTPNRTPMIIALIAVGMVVLLVAAFFLAEAVVHVH</sequence>
<reference evidence="3 4" key="1">
    <citation type="journal article" date="2007" name="Genome Res.">
        <title>Genome characteristics of facultatively symbiotic Frankia sp. strains reflect host range and host plant biogeography.</title>
        <authorList>
            <person name="Normand P."/>
            <person name="Lapierre P."/>
            <person name="Tisa L.S."/>
            <person name="Gogarten J.P."/>
            <person name="Alloisio N."/>
            <person name="Bagnarol E."/>
            <person name="Bassi C.A."/>
            <person name="Berry A.M."/>
            <person name="Bickhart D.M."/>
            <person name="Choisne N."/>
            <person name="Couloux A."/>
            <person name="Cournoyer B."/>
            <person name="Cruveiller S."/>
            <person name="Daubin V."/>
            <person name="Demange N."/>
            <person name="Francino M.P."/>
            <person name="Goltsman E."/>
            <person name="Huang Y."/>
            <person name="Kopp O.R."/>
            <person name="Labarre L."/>
            <person name="Lapidus A."/>
            <person name="Lavire C."/>
            <person name="Marechal J."/>
            <person name="Martinez M."/>
            <person name="Mastronunzio J.E."/>
            <person name="Mullin B.C."/>
            <person name="Niemann J."/>
            <person name="Pujic P."/>
            <person name="Rawnsley T."/>
            <person name="Rouy Z."/>
            <person name="Schenowitz C."/>
            <person name="Sellstedt A."/>
            <person name="Tavares F."/>
            <person name="Tomkins J.P."/>
            <person name="Vallenet D."/>
            <person name="Valverde C."/>
            <person name="Wall L.G."/>
            <person name="Wang Y."/>
            <person name="Medigue C."/>
            <person name="Benson D.R."/>
        </authorList>
    </citation>
    <scope>NUCLEOTIDE SEQUENCE [LARGE SCALE GENOMIC DNA]</scope>
    <source>
        <strain evidence="4">DSM 45986 / CECT 9034 / ACN14a</strain>
    </source>
</reference>
<keyword evidence="4" id="KW-1185">Reference proteome</keyword>
<keyword evidence="2" id="KW-0812">Transmembrane</keyword>
<evidence type="ECO:0000313" key="4">
    <source>
        <dbReference type="Proteomes" id="UP000000657"/>
    </source>
</evidence>
<feature type="transmembrane region" description="Helical" evidence="2">
    <location>
        <begin position="35"/>
        <end position="58"/>
    </location>
</feature>
<keyword evidence="2" id="KW-0472">Membrane</keyword>
<protein>
    <submittedName>
        <fullName evidence="3">Uncharacterized protein</fullName>
    </submittedName>
</protein>